<feature type="compositionally biased region" description="Basic and acidic residues" evidence="1">
    <location>
        <begin position="96"/>
        <end position="109"/>
    </location>
</feature>
<dbReference type="AlphaFoldDB" id="V6KX65"/>
<reference evidence="2 3" key="1">
    <citation type="journal article" date="2014" name="Genome Announc.">
        <title>Draft Genome Sequence of Streptomyces roseochromogenes subsp. oscitans DS 12.976, Producer of the Aminocoumarin Antibiotic Clorobiocin.</title>
        <authorList>
            <person name="Ruckert C."/>
            <person name="Kalinowski J."/>
            <person name="Heide L."/>
            <person name="Apel A.K."/>
        </authorList>
    </citation>
    <scope>NUCLEOTIDE SEQUENCE [LARGE SCALE GENOMIC DNA]</scope>
    <source>
        <strain evidence="2 3">DS 12.976</strain>
    </source>
</reference>
<organism evidence="2 3">
    <name type="scientific">Streptomyces roseochromogenus subsp. oscitans DS 12.976</name>
    <dbReference type="NCBI Taxonomy" id="1352936"/>
    <lineage>
        <taxon>Bacteria</taxon>
        <taxon>Bacillati</taxon>
        <taxon>Actinomycetota</taxon>
        <taxon>Actinomycetes</taxon>
        <taxon>Kitasatosporales</taxon>
        <taxon>Streptomycetaceae</taxon>
        <taxon>Streptomyces</taxon>
    </lineage>
</organism>
<sequence>MRCGTWSIHLHHGLRESLIGGRPAAREGDLFTAAQQQIVQGQGWVLSHQGFEGLFKDLEERQYDDDGVGSLQKLGSFQPPLGASQPRAHAIRRVTSKTEDSPASVEHSE</sequence>
<evidence type="ECO:0000313" key="2">
    <source>
        <dbReference type="EMBL" id="EST36702.1"/>
    </source>
</evidence>
<dbReference type="HOGENOM" id="CLU_2182547_0_0_11"/>
<dbReference type="Proteomes" id="UP000017984">
    <property type="component" value="Chromosome"/>
</dbReference>
<comment type="caution">
    <text evidence="2">The sequence shown here is derived from an EMBL/GenBank/DDBJ whole genome shotgun (WGS) entry which is preliminary data.</text>
</comment>
<protein>
    <submittedName>
        <fullName evidence="2">Uncharacterized protein</fullName>
    </submittedName>
</protein>
<dbReference type="EMBL" id="AWQX01000006">
    <property type="protein sequence ID" value="EST36702.1"/>
    <property type="molecule type" value="Genomic_DNA"/>
</dbReference>
<gene>
    <name evidence="2" type="ORF">M878_00990</name>
</gene>
<accession>V6KX65</accession>
<proteinExistence type="predicted"/>
<feature type="region of interest" description="Disordered" evidence="1">
    <location>
        <begin position="66"/>
        <end position="109"/>
    </location>
</feature>
<evidence type="ECO:0000256" key="1">
    <source>
        <dbReference type="SAM" id="MobiDB-lite"/>
    </source>
</evidence>
<evidence type="ECO:0000313" key="3">
    <source>
        <dbReference type="Proteomes" id="UP000017984"/>
    </source>
</evidence>
<keyword evidence="3" id="KW-1185">Reference proteome</keyword>
<name>V6KX65_STRRC</name>